<dbReference type="AlphaFoldDB" id="D7CMC0"/>
<accession>D7CMC0</accession>
<dbReference type="Proteomes" id="UP000000378">
    <property type="component" value="Chromosome"/>
</dbReference>
<sequence>MKEKIVVTLTQSEAFSEGLDEFLAATGWEYIPRGRRGLDKLRKETGALWVVVWSSEGPVLYGPQGRLFFHPSMAKNRISQHRKGLTVDVMERVVGVRANDKFLDCTLGLGADAIVASYIAGEQGQVVGLESSRVLAFIVSFGMRYYRTDMVWLQNAIRRVRVINADHLEFLRRQPSQSYDIVYFDPMFRVPVSQSQPLSPLRLFADHRPLSGEVLNEALRVARRRVVMKERRDSAEFARLGIEQVVGGESSRVAYGIIEKGGKV</sequence>
<evidence type="ECO:0008006" key="3">
    <source>
        <dbReference type="Google" id="ProtNLM"/>
    </source>
</evidence>
<dbReference type="GO" id="GO:0008990">
    <property type="term" value="F:rRNA (guanine-N2-)-methyltransferase activity"/>
    <property type="evidence" value="ECO:0007669"/>
    <property type="project" value="InterPro"/>
</dbReference>
<dbReference type="SUPFAM" id="SSF53335">
    <property type="entry name" value="S-adenosyl-L-methionine-dependent methyltransferases"/>
    <property type="match status" value="1"/>
</dbReference>
<dbReference type="HOGENOM" id="CLU_093128_0_0_9"/>
<dbReference type="OrthoDB" id="1653798at2"/>
<protein>
    <recommendedName>
        <fullName evidence="3">SAM-dependent methyltransferase</fullName>
    </recommendedName>
</protein>
<dbReference type="STRING" id="643648.Slip_1077"/>
<dbReference type="EMBL" id="CP002048">
    <property type="protein sequence ID" value="ADI01855.1"/>
    <property type="molecule type" value="Genomic_DNA"/>
</dbReference>
<name>D7CMC0_SYNLT</name>
<dbReference type="eggNOG" id="COG0742">
    <property type="taxonomic scope" value="Bacteria"/>
</dbReference>
<organism evidence="1 2">
    <name type="scientific">Syntrophothermus lipocalidus (strain DSM 12680 / TGB-C1)</name>
    <dbReference type="NCBI Taxonomy" id="643648"/>
    <lineage>
        <taxon>Bacteria</taxon>
        <taxon>Bacillati</taxon>
        <taxon>Bacillota</taxon>
        <taxon>Clostridia</taxon>
        <taxon>Eubacteriales</taxon>
        <taxon>Syntrophomonadaceae</taxon>
        <taxon>Syntrophothermus</taxon>
    </lineage>
</organism>
<dbReference type="Pfam" id="PF04445">
    <property type="entry name" value="SAM_MT"/>
    <property type="match status" value="1"/>
</dbReference>
<evidence type="ECO:0000313" key="2">
    <source>
        <dbReference type="Proteomes" id="UP000000378"/>
    </source>
</evidence>
<reference evidence="2" key="1">
    <citation type="journal article" date="2010" name="Stand. Genomic Sci.">
        <title>Complete genome sequence of Syntrophothermus lipocalidus type strain (TGB-C1T).</title>
        <authorList>
            <consortium name="US DOE Joint Genome Institute (JGI-PGF)"/>
            <person name="Djao O."/>
            <person name="Zhang X."/>
            <person name="Lucas S."/>
            <person name="Lapidus A."/>
            <person name="Glavina Del Rio T."/>
            <person name="Nolan M."/>
            <person name="Tice H."/>
            <person name="Cheng J."/>
            <person name="Han C."/>
            <person name="Tapia R."/>
            <person name="Goodwin L."/>
            <person name="Pitluck S."/>
            <person name="Liolios K."/>
            <person name="Ivanova N."/>
            <person name="Mavromatis K."/>
            <person name="Mikhailova N."/>
            <person name="Ovchinnikova G."/>
            <person name="Pati A."/>
            <person name="Brambilla E."/>
            <person name="Chen A."/>
            <person name="Palaniappan K."/>
            <person name="Land M."/>
            <person name="Hauser L."/>
            <person name="Chang Y."/>
            <person name="Jeffries C."/>
            <person name="Rohde M."/>
            <person name="Sikorski J."/>
            <person name="Spring S."/>
            <person name="Goker M."/>
            <person name="Detter J."/>
            <person name="Woyke T."/>
            <person name="Bristow J."/>
            <person name="Eisen J."/>
            <person name="Markowitz V."/>
            <person name="Hugenholtz P."/>
            <person name="Kyrpides N."/>
            <person name="Klenk H."/>
        </authorList>
    </citation>
    <scope>NUCLEOTIDE SEQUENCE [LARGE SCALE GENOMIC DNA]</scope>
    <source>
        <strain evidence="2">DSM 12680 / TGB-C1</strain>
    </source>
</reference>
<dbReference type="PANTHER" id="PTHR36112">
    <property type="entry name" value="RIBOSOMAL RNA SMALL SUBUNIT METHYLTRANSFERASE J"/>
    <property type="match status" value="1"/>
</dbReference>
<dbReference type="InterPro" id="IPR029063">
    <property type="entry name" value="SAM-dependent_MTases_sf"/>
</dbReference>
<dbReference type="PANTHER" id="PTHR36112:SF1">
    <property type="entry name" value="RIBOSOMAL RNA SMALL SUBUNIT METHYLTRANSFERASE J"/>
    <property type="match status" value="1"/>
</dbReference>
<evidence type="ECO:0000313" key="1">
    <source>
        <dbReference type="EMBL" id="ADI01855.1"/>
    </source>
</evidence>
<dbReference type="RefSeq" id="WP_013175257.1">
    <property type="nucleotide sequence ID" value="NC_014220.1"/>
</dbReference>
<proteinExistence type="predicted"/>
<keyword evidence="2" id="KW-1185">Reference proteome</keyword>
<dbReference type="KEGG" id="slp:Slip_1077"/>
<gene>
    <name evidence="1" type="ordered locus">Slip_1077</name>
</gene>
<dbReference type="InterPro" id="IPR007536">
    <property type="entry name" value="16SrRNA_methylTrfase_J"/>
</dbReference>
<reference evidence="1 2" key="2">
    <citation type="journal article" date="2010" name="Stand. Genomic Sci.">
        <title>Complete genome sequence of Syntrophothermus lipocalidus type strain (TGB-C1).</title>
        <authorList>
            <person name="Djao O.D."/>
            <person name="Zhang X."/>
            <person name="Lucas S."/>
            <person name="Lapidus A."/>
            <person name="Del Rio T.G."/>
            <person name="Nolan M."/>
            <person name="Tice H."/>
            <person name="Cheng J.F."/>
            <person name="Han C."/>
            <person name="Tapia R."/>
            <person name="Goodwin L."/>
            <person name="Pitluck S."/>
            <person name="Liolios K."/>
            <person name="Ivanova N."/>
            <person name="Mavromatis K."/>
            <person name="Mikhailova N."/>
            <person name="Ovchinnikova G."/>
            <person name="Pati A."/>
            <person name="Brambilla E."/>
            <person name="Chen A."/>
            <person name="Palaniappan K."/>
            <person name="Land M."/>
            <person name="Hauser L."/>
            <person name="Chang Y.J."/>
            <person name="Jeffries C.D."/>
            <person name="Rohde M."/>
            <person name="Sikorski J."/>
            <person name="Spring S."/>
            <person name="Goker M."/>
            <person name="Detter J.C."/>
            <person name="Woyke T."/>
            <person name="Bristow J."/>
            <person name="Eisen J.A."/>
            <person name="Markowitz V."/>
            <person name="Hugenholtz P."/>
            <person name="Kyrpides N.C."/>
            <person name="Klenk H.P."/>
        </authorList>
    </citation>
    <scope>NUCLEOTIDE SEQUENCE [LARGE SCALE GENOMIC DNA]</scope>
    <source>
        <strain evidence="2">DSM 12680 / TGB-C1</strain>
    </source>
</reference>
<dbReference type="Gene3D" id="3.40.50.150">
    <property type="entry name" value="Vaccinia Virus protein VP39"/>
    <property type="match status" value="1"/>
</dbReference>